<evidence type="ECO:0000313" key="2">
    <source>
        <dbReference type="Proteomes" id="UP001595693"/>
    </source>
</evidence>
<gene>
    <name evidence="1" type="ORF">ACFOW3_28315</name>
</gene>
<reference evidence="2" key="1">
    <citation type="journal article" date="2019" name="Int. J. Syst. Evol. Microbiol.">
        <title>The Global Catalogue of Microorganisms (GCM) 10K type strain sequencing project: providing services to taxonomists for standard genome sequencing and annotation.</title>
        <authorList>
            <consortium name="The Broad Institute Genomics Platform"/>
            <consortium name="The Broad Institute Genome Sequencing Center for Infectious Disease"/>
            <person name="Wu L."/>
            <person name="Ma J."/>
        </authorList>
    </citation>
    <scope>NUCLEOTIDE SEQUENCE [LARGE SCALE GENOMIC DNA]</scope>
    <source>
        <strain evidence="2">CCUG 2113</strain>
    </source>
</reference>
<dbReference type="Proteomes" id="UP001595693">
    <property type="component" value="Unassembled WGS sequence"/>
</dbReference>
<protein>
    <submittedName>
        <fullName evidence="1">Uncharacterized protein</fullName>
    </submittedName>
</protein>
<proteinExistence type="predicted"/>
<sequence>MRSLQSALEESARQGVPQAQYNLLFLVYSRWVAGEQVTEQEVADALAKVQIGTFRGQLAFKMGYIYSLLREHVLQVTDGPTLEGYRLAAGYGNADAAYRYVVGVLQHRSEQVAADPELRRYLKKLVNTLSGRSSQLMALRGVLWKTGFFEGTPQARAYYGQLYKRVSELMGARAAGNQGAAARSVTKVDRDAERLIQVQHLISATITVDYEFVCQQ</sequence>
<accession>A0ABV8DKJ6</accession>
<name>A0ABV8DKJ6_9BURK</name>
<keyword evidence="2" id="KW-1185">Reference proteome</keyword>
<evidence type="ECO:0000313" key="1">
    <source>
        <dbReference type="EMBL" id="MFC3938530.1"/>
    </source>
</evidence>
<organism evidence="1 2">
    <name type="scientific">Acidovorax facilis</name>
    <dbReference type="NCBI Taxonomy" id="12917"/>
    <lineage>
        <taxon>Bacteria</taxon>
        <taxon>Pseudomonadati</taxon>
        <taxon>Pseudomonadota</taxon>
        <taxon>Betaproteobacteria</taxon>
        <taxon>Burkholderiales</taxon>
        <taxon>Comamonadaceae</taxon>
        <taxon>Acidovorax</taxon>
    </lineage>
</organism>
<dbReference type="EMBL" id="JBHSAJ010000182">
    <property type="protein sequence ID" value="MFC3938530.1"/>
    <property type="molecule type" value="Genomic_DNA"/>
</dbReference>
<dbReference type="RefSeq" id="WP_156358791.1">
    <property type="nucleotide sequence ID" value="NZ_JAMXAX010000022.1"/>
</dbReference>
<comment type="caution">
    <text evidence="1">The sequence shown here is derived from an EMBL/GenBank/DDBJ whole genome shotgun (WGS) entry which is preliminary data.</text>
</comment>